<sequence>MKMRCAVRGQDRCRTLGLLLLWMLFNGSAVADGGPLRVVLRGYAHPATIQEHLELLSHACWTSKGLPAAPVPLLSAAQLEQAPQEQNEELFDGERWAMYTTNAAFVVDPSNCQPIILRSFQVNVIDGCRRALRGHKGTPLYNGNETAQAMVFDDPVGCARRQTKRETDLSGLPVDDAGLGVQCIWTADIVARELKMPLGKRSGTDTCLYARRSHVAHPSGTKRVVVRMRLDNRNDRGGDVGAIIPMAAEMKLAEFSDGTPIPPTRFSREGVEAFLRQPHKQALGAAR</sequence>
<reference evidence="1 2" key="1">
    <citation type="submission" date="2021-04" db="EMBL/GenBank/DDBJ databases">
        <title>The genome sequence of Ideonella sp. 3Y2.</title>
        <authorList>
            <person name="Liu Y."/>
        </authorList>
    </citation>
    <scope>NUCLEOTIDE SEQUENCE [LARGE SCALE GENOMIC DNA]</scope>
    <source>
        <strain evidence="1 2">3Y2</strain>
    </source>
</reference>
<proteinExistence type="predicted"/>
<dbReference type="RefSeq" id="WP_210856830.1">
    <property type="nucleotide sequence ID" value="NZ_JAGQDD010000024.1"/>
</dbReference>
<gene>
    <name evidence="1" type="ORF">KAK03_22050</name>
</gene>
<protein>
    <submittedName>
        <fullName evidence="1">Uncharacterized protein</fullName>
    </submittedName>
</protein>
<name>A0A940YCQ6_9BURK</name>
<dbReference type="EMBL" id="JAGQDD010000024">
    <property type="protein sequence ID" value="MBQ0933163.1"/>
    <property type="molecule type" value="Genomic_DNA"/>
</dbReference>
<evidence type="ECO:0000313" key="1">
    <source>
        <dbReference type="EMBL" id="MBQ0933163.1"/>
    </source>
</evidence>
<organism evidence="1 2">
    <name type="scientific">Ideonella alba</name>
    <dbReference type="NCBI Taxonomy" id="2824118"/>
    <lineage>
        <taxon>Bacteria</taxon>
        <taxon>Pseudomonadati</taxon>
        <taxon>Pseudomonadota</taxon>
        <taxon>Betaproteobacteria</taxon>
        <taxon>Burkholderiales</taxon>
        <taxon>Sphaerotilaceae</taxon>
        <taxon>Ideonella</taxon>
    </lineage>
</organism>
<accession>A0A940YCQ6</accession>
<comment type="caution">
    <text evidence="1">The sequence shown here is derived from an EMBL/GenBank/DDBJ whole genome shotgun (WGS) entry which is preliminary data.</text>
</comment>
<evidence type="ECO:0000313" key="2">
    <source>
        <dbReference type="Proteomes" id="UP000676246"/>
    </source>
</evidence>
<dbReference type="AlphaFoldDB" id="A0A940YCQ6"/>
<keyword evidence="2" id="KW-1185">Reference proteome</keyword>
<dbReference type="Proteomes" id="UP000676246">
    <property type="component" value="Unassembled WGS sequence"/>
</dbReference>